<evidence type="ECO:0000313" key="8">
    <source>
        <dbReference type="Proteomes" id="UP001470230"/>
    </source>
</evidence>
<evidence type="ECO:0000256" key="4">
    <source>
        <dbReference type="ARBA" id="ARBA00022989"/>
    </source>
</evidence>
<evidence type="ECO:0000256" key="5">
    <source>
        <dbReference type="ARBA" id="ARBA00023136"/>
    </source>
</evidence>
<dbReference type="SUPFAM" id="SSF103473">
    <property type="entry name" value="MFS general substrate transporter"/>
    <property type="match status" value="1"/>
</dbReference>
<dbReference type="PANTHER" id="PTHR19432">
    <property type="entry name" value="SUGAR TRANSPORTER"/>
    <property type="match status" value="1"/>
</dbReference>
<gene>
    <name evidence="7" type="ORF">M9Y10_027417</name>
</gene>
<dbReference type="InterPro" id="IPR036259">
    <property type="entry name" value="MFS_trans_sf"/>
</dbReference>
<accession>A0ABR2H6N3</accession>
<feature type="transmembrane region" description="Helical" evidence="6">
    <location>
        <begin position="173"/>
        <end position="191"/>
    </location>
</feature>
<sequence length="478" mass="52952">MDDNLIERRDWVPLNKRNHLSIIHICGIAAGTLVSNLLWCILFTLFTPLSELVKLESWIRILVLFYGSLSGFIISPLLGVISDTLMFRWGRRRIFMLIGGIILVGGLLIMMYTMQIGRMILPNKKDGENGAQKGVLIASMVLCFTAGNIVQAPARTLCSDVTPPKQQVLMSNICQIYGGIGGVFSNLVGGLKLYEYTQLTQEQFILVVCLSISAVAMTVSIIVTPETPLNEKPPKINPFKQIWNALKRMPRAYQRVIIPFTLSYLCVYQFQFQFSHFMGNDIFGGSNQPDASDYKNQLYQDGVSWSMMCNVMNCGFQCIYGFVNTKFCEWIGMKAVMIIGLSFLTLAFFSFFFVNNKYAYLGITIPIGIGSLIINAIPYAVVSLVIPTEELGANLGLLNCFGVFGQQLSNFGIGSGLGAIWPDNPRMMIGLSSIPGLIGVIFAFFIITPGIGDMSEYNQIPDRSTQEVSASLISTDDF</sequence>
<dbReference type="Gene3D" id="1.20.1250.20">
    <property type="entry name" value="MFS general substrate transporter like domains"/>
    <property type="match status" value="1"/>
</dbReference>
<keyword evidence="3 6" id="KW-0812">Transmembrane</keyword>
<comment type="caution">
    <text evidence="7">The sequence shown here is derived from an EMBL/GenBank/DDBJ whole genome shotgun (WGS) entry which is preliminary data.</text>
</comment>
<feature type="transmembrane region" description="Helical" evidence="6">
    <location>
        <begin position="360"/>
        <end position="386"/>
    </location>
</feature>
<feature type="transmembrane region" description="Helical" evidence="6">
    <location>
        <begin position="203"/>
        <end position="223"/>
    </location>
</feature>
<feature type="transmembrane region" description="Helical" evidence="6">
    <location>
        <begin position="427"/>
        <end position="447"/>
    </location>
</feature>
<dbReference type="PANTHER" id="PTHR19432:SF26">
    <property type="entry name" value="MAJOR FACILITATOR SUPERFAMILY (MFS) PROFILE DOMAIN-CONTAINING PROTEIN"/>
    <property type="match status" value="1"/>
</dbReference>
<feature type="transmembrane region" description="Helical" evidence="6">
    <location>
        <begin position="303"/>
        <end position="323"/>
    </location>
</feature>
<feature type="transmembrane region" description="Helical" evidence="6">
    <location>
        <begin position="21"/>
        <end position="46"/>
    </location>
</feature>
<keyword evidence="4 6" id="KW-1133">Transmembrane helix</keyword>
<evidence type="ECO:0008006" key="9">
    <source>
        <dbReference type="Google" id="ProtNLM"/>
    </source>
</evidence>
<feature type="transmembrane region" description="Helical" evidence="6">
    <location>
        <begin position="58"/>
        <end position="82"/>
    </location>
</feature>
<reference evidence="7 8" key="1">
    <citation type="submission" date="2024-04" db="EMBL/GenBank/DDBJ databases">
        <title>Tritrichomonas musculus Genome.</title>
        <authorList>
            <person name="Alves-Ferreira E."/>
            <person name="Grigg M."/>
            <person name="Lorenzi H."/>
            <person name="Galac M."/>
        </authorList>
    </citation>
    <scope>NUCLEOTIDE SEQUENCE [LARGE SCALE GENOMIC DNA]</scope>
    <source>
        <strain evidence="7 8">EAF2021</strain>
    </source>
</reference>
<organism evidence="7 8">
    <name type="scientific">Tritrichomonas musculus</name>
    <dbReference type="NCBI Taxonomy" id="1915356"/>
    <lineage>
        <taxon>Eukaryota</taxon>
        <taxon>Metamonada</taxon>
        <taxon>Parabasalia</taxon>
        <taxon>Tritrichomonadida</taxon>
        <taxon>Tritrichomonadidae</taxon>
        <taxon>Tritrichomonas</taxon>
    </lineage>
</organism>
<evidence type="ECO:0000256" key="3">
    <source>
        <dbReference type="ARBA" id="ARBA00022692"/>
    </source>
</evidence>
<comment type="subcellular location">
    <subcellularLocation>
        <location evidence="1">Membrane</location>
        <topology evidence="1">Multi-pass membrane protein</topology>
    </subcellularLocation>
</comment>
<keyword evidence="8" id="KW-1185">Reference proteome</keyword>
<feature type="transmembrane region" description="Helical" evidence="6">
    <location>
        <begin position="94"/>
        <end position="114"/>
    </location>
</feature>
<dbReference type="Proteomes" id="UP001470230">
    <property type="component" value="Unassembled WGS sequence"/>
</dbReference>
<keyword evidence="2" id="KW-0813">Transport</keyword>
<dbReference type="EMBL" id="JAPFFF010000042">
    <property type="protein sequence ID" value="KAK8841217.1"/>
    <property type="molecule type" value="Genomic_DNA"/>
</dbReference>
<feature type="transmembrane region" description="Helical" evidence="6">
    <location>
        <begin position="335"/>
        <end position="354"/>
    </location>
</feature>
<evidence type="ECO:0000256" key="6">
    <source>
        <dbReference type="SAM" id="Phobius"/>
    </source>
</evidence>
<dbReference type="Pfam" id="PF07690">
    <property type="entry name" value="MFS_1"/>
    <property type="match status" value="1"/>
</dbReference>
<proteinExistence type="predicted"/>
<keyword evidence="5 6" id="KW-0472">Membrane</keyword>
<dbReference type="InterPro" id="IPR011701">
    <property type="entry name" value="MFS"/>
</dbReference>
<evidence type="ECO:0000313" key="7">
    <source>
        <dbReference type="EMBL" id="KAK8841217.1"/>
    </source>
</evidence>
<name>A0ABR2H6N3_9EUKA</name>
<protein>
    <recommendedName>
        <fullName evidence="9">Major facilitator superfamily transporter</fullName>
    </recommendedName>
</protein>
<evidence type="ECO:0000256" key="2">
    <source>
        <dbReference type="ARBA" id="ARBA00022448"/>
    </source>
</evidence>
<evidence type="ECO:0000256" key="1">
    <source>
        <dbReference type="ARBA" id="ARBA00004141"/>
    </source>
</evidence>